<sequence>MGATGAVAAATAALEAHTNTIETEQAAIRQRIRDLGSDWSMPNTADMADASVSDGDGSDWRPGS</sequence>
<reference evidence="2" key="1">
    <citation type="journal article" date="2014" name="Int. J. Syst. Evol. Microbiol.">
        <title>Complete genome sequence of Corynebacterium casei LMG S-19264T (=DSM 44701T), isolated from a smear-ripened cheese.</title>
        <authorList>
            <consortium name="US DOE Joint Genome Institute (JGI-PGF)"/>
            <person name="Walter F."/>
            <person name="Albersmeier A."/>
            <person name="Kalinowski J."/>
            <person name="Ruckert C."/>
        </authorList>
    </citation>
    <scope>NUCLEOTIDE SEQUENCE</scope>
    <source>
        <strain evidence="2">JCM 3313</strain>
    </source>
</reference>
<dbReference type="Proteomes" id="UP000639606">
    <property type="component" value="Unassembled WGS sequence"/>
</dbReference>
<dbReference type="RefSeq" id="WP_189226083.1">
    <property type="nucleotide sequence ID" value="NZ_BMRG01000013.1"/>
</dbReference>
<keyword evidence="3" id="KW-1185">Reference proteome</keyword>
<name>A0A918ATQ4_9PSEU</name>
<reference evidence="2" key="2">
    <citation type="submission" date="2020-09" db="EMBL/GenBank/DDBJ databases">
        <authorList>
            <person name="Sun Q."/>
            <person name="Ohkuma M."/>
        </authorList>
    </citation>
    <scope>NUCLEOTIDE SEQUENCE</scope>
    <source>
        <strain evidence="2">JCM 3313</strain>
    </source>
</reference>
<evidence type="ECO:0000256" key="1">
    <source>
        <dbReference type="SAM" id="MobiDB-lite"/>
    </source>
</evidence>
<feature type="region of interest" description="Disordered" evidence="1">
    <location>
        <begin position="36"/>
        <end position="64"/>
    </location>
</feature>
<evidence type="ECO:0000313" key="3">
    <source>
        <dbReference type="Proteomes" id="UP000639606"/>
    </source>
</evidence>
<accession>A0A918ATQ4</accession>
<protein>
    <submittedName>
        <fullName evidence="2">Uncharacterized protein</fullName>
    </submittedName>
</protein>
<organism evidence="2 3">
    <name type="scientific">Saccharothrix coeruleofusca</name>
    <dbReference type="NCBI Taxonomy" id="33919"/>
    <lineage>
        <taxon>Bacteria</taxon>
        <taxon>Bacillati</taxon>
        <taxon>Actinomycetota</taxon>
        <taxon>Actinomycetes</taxon>
        <taxon>Pseudonocardiales</taxon>
        <taxon>Pseudonocardiaceae</taxon>
        <taxon>Saccharothrix</taxon>
    </lineage>
</organism>
<comment type="caution">
    <text evidence="2">The sequence shown here is derived from an EMBL/GenBank/DDBJ whole genome shotgun (WGS) entry which is preliminary data.</text>
</comment>
<gene>
    <name evidence="2" type="ORF">GCM10010185_53690</name>
</gene>
<evidence type="ECO:0000313" key="2">
    <source>
        <dbReference type="EMBL" id="GGP73420.1"/>
    </source>
</evidence>
<feature type="compositionally biased region" description="Low complexity" evidence="1">
    <location>
        <begin position="45"/>
        <end position="55"/>
    </location>
</feature>
<dbReference type="AlphaFoldDB" id="A0A918ATQ4"/>
<proteinExistence type="predicted"/>
<dbReference type="EMBL" id="BMRG01000013">
    <property type="protein sequence ID" value="GGP73420.1"/>
    <property type="molecule type" value="Genomic_DNA"/>
</dbReference>